<feature type="region of interest" description="Disordered" evidence="3">
    <location>
        <begin position="732"/>
        <end position="936"/>
    </location>
</feature>
<evidence type="ECO:0000256" key="3">
    <source>
        <dbReference type="SAM" id="MobiDB-lite"/>
    </source>
</evidence>
<comment type="similarity">
    <text evidence="2">Belongs to the YPP1 family.</text>
</comment>
<feature type="compositionally biased region" description="Basic residues" evidence="3">
    <location>
        <begin position="816"/>
        <end position="827"/>
    </location>
</feature>
<dbReference type="SMART" id="SM00028">
    <property type="entry name" value="TPR"/>
    <property type="match status" value="5"/>
</dbReference>
<dbReference type="InterPro" id="IPR019734">
    <property type="entry name" value="TPR_rpt"/>
</dbReference>
<name>A0A6A6HL81_VIRVR</name>
<gene>
    <name evidence="4" type="ORF">EV356DRAFT_505904</name>
</gene>
<feature type="compositionally biased region" description="Polar residues" evidence="3">
    <location>
        <begin position="1080"/>
        <end position="1089"/>
    </location>
</feature>
<dbReference type="InterPro" id="IPR051722">
    <property type="entry name" value="Endocytosis_PI4K-reg_protein"/>
</dbReference>
<proteinExistence type="inferred from homology"/>
<dbReference type="Gene3D" id="1.25.40.10">
    <property type="entry name" value="Tetratricopeptide repeat domain"/>
    <property type="match status" value="2"/>
</dbReference>
<keyword evidence="5" id="KW-1185">Reference proteome</keyword>
<feature type="compositionally biased region" description="Polar residues" evidence="3">
    <location>
        <begin position="732"/>
        <end position="752"/>
    </location>
</feature>
<dbReference type="OrthoDB" id="29013at2759"/>
<reference evidence="4" key="1">
    <citation type="journal article" date="2020" name="Stud. Mycol.">
        <title>101 Dothideomycetes genomes: a test case for predicting lifestyles and emergence of pathogens.</title>
        <authorList>
            <person name="Haridas S."/>
            <person name="Albert R."/>
            <person name="Binder M."/>
            <person name="Bloem J."/>
            <person name="Labutti K."/>
            <person name="Salamov A."/>
            <person name="Andreopoulos B."/>
            <person name="Baker S."/>
            <person name="Barry K."/>
            <person name="Bills G."/>
            <person name="Bluhm B."/>
            <person name="Cannon C."/>
            <person name="Castanera R."/>
            <person name="Culley D."/>
            <person name="Daum C."/>
            <person name="Ezra D."/>
            <person name="Gonzalez J."/>
            <person name="Henrissat B."/>
            <person name="Kuo A."/>
            <person name="Liang C."/>
            <person name="Lipzen A."/>
            <person name="Lutzoni F."/>
            <person name="Magnuson J."/>
            <person name="Mondo S."/>
            <person name="Nolan M."/>
            <person name="Ohm R."/>
            <person name="Pangilinan J."/>
            <person name="Park H.-J."/>
            <person name="Ramirez L."/>
            <person name="Alfaro M."/>
            <person name="Sun H."/>
            <person name="Tritt A."/>
            <person name="Yoshinaga Y."/>
            <person name="Zwiers L.-H."/>
            <person name="Turgeon B."/>
            <person name="Goodwin S."/>
            <person name="Spatafora J."/>
            <person name="Crous P."/>
            <person name="Grigoriev I."/>
        </authorList>
    </citation>
    <scope>NUCLEOTIDE SEQUENCE</scope>
    <source>
        <strain evidence="4">Tuck. ex Michener</strain>
    </source>
</reference>
<comment type="function">
    <text evidence="1">Involved in endocytosis.</text>
</comment>
<dbReference type="SUPFAM" id="SSF48452">
    <property type="entry name" value="TPR-like"/>
    <property type="match status" value="1"/>
</dbReference>
<feature type="compositionally biased region" description="Polar residues" evidence="3">
    <location>
        <begin position="783"/>
        <end position="792"/>
    </location>
</feature>
<organism evidence="4 5">
    <name type="scientific">Viridothelium virens</name>
    <name type="common">Speckled blister lichen</name>
    <name type="synonym">Trypethelium virens</name>
    <dbReference type="NCBI Taxonomy" id="1048519"/>
    <lineage>
        <taxon>Eukaryota</taxon>
        <taxon>Fungi</taxon>
        <taxon>Dikarya</taxon>
        <taxon>Ascomycota</taxon>
        <taxon>Pezizomycotina</taxon>
        <taxon>Dothideomycetes</taxon>
        <taxon>Dothideomycetes incertae sedis</taxon>
        <taxon>Trypetheliales</taxon>
        <taxon>Trypetheliaceae</taxon>
        <taxon>Viridothelium</taxon>
    </lineage>
</organism>
<dbReference type="PANTHER" id="PTHR23083:SF464">
    <property type="entry name" value="TETRATRICOPEPTIDE REPEAT DOMAIN 7, ISOFORM A"/>
    <property type="match status" value="1"/>
</dbReference>
<evidence type="ECO:0000313" key="5">
    <source>
        <dbReference type="Proteomes" id="UP000800092"/>
    </source>
</evidence>
<evidence type="ECO:0000256" key="1">
    <source>
        <dbReference type="ARBA" id="ARBA00002550"/>
    </source>
</evidence>
<accession>A0A6A6HL81</accession>
<dbReference type="InterPro" id="IPR011990">
    <property type="entry name" value="TPR-like_helical_dom_sf"/>
</dbReference>
<dbReference type="AlphaFoldDB" id="A0A6A6HL81"/>
<evidence type="ECO:0008006" key="6">
    <source>
        <dbReference type="Google" id="ProtNLM"/>
    </source>
</evidence>
<dbReference type="EMBL" id="ML991775">
    <property type="protein sequence ID" value="KAF2238589.1"/>
    <property type="molecule type" value="Genomic_DNA"/>
</dbReference>
<feature type="region of interest" description="Disordered" evidence="3">
    <location>
        <begin position="1075"/>
        <end position="1116"/>
    </location>
</feature>
<feature type="compositionally biased region" description="Basic and acidic residues" evidence="3">
    <location>
        <begin position="771"/>
        <end position="780"/>
    </location>
</feature>
<dbReference type="Proteomes" id="UP000800092">
    <property type="component" value="Unassembled WGS sequence"/>
</dbReference>
<dbReference type="PANTHER" id="PTHR23083">
    <property type="entry name" value="TETRATRICOPEPTIDE REPEAT PROTEIN, TPR"/>
    <property type="match status" value="1"/>
</dbReference>
<feature type="compositionally biased region" description="Pro residues" evidence="3">
    <location>
        <begin position="904"/>
        <end position="914"/>
    </location>
</feature>
<evidence type="ECO:0000256" key="2">
    <source>
        <dbReference type="ARBA" id="ARBA00038251"/>
    </source>
</evidence>
<sequence>MGDSASLDPVGSQLREVGSLLTGENGKAARYLKELEQARSQCRWKDIPELARKVQKHAPNRPLLVLAERSEVQVIDFLRQRSITALTSTPTSGISNLILPLRDALNDHGACSFDKLRATIILGWIHWILNEPESALDRLSTIDLAAISEDGLKNQDVGDSKHSTVIQGYLLKGTTQESTGRSNEAIGTYIASLPYLSSIISLSTTSKGAYVLDPQLHRWAEQIFSRLCGLLSQRMQHLPVDEQGKALEAFRLWAKFCHYQPKAGLVDVTETGIVSGVKRRDVWKAYYDSLSIVLTHNAQSSQIASSFSVGPADAEKTVVTARRAQRAELKRIETCYESLLLEETTFPKAIQRNDEVERWVEAVIANWRIFCGPTWQDEELGEGGKAAVSRDVLEILYRAATKTFHSTQILRYLFIVHKSLAEFDLAFKAFNSYIDLVDKGQARAEKSGERQPDLDDDDTVLLTAAEAVRLLCQYGSRAEVEKALDVSQKMEQWLSKNSVSPQAARVAYRAMGVGRAHWARVTFENTSRSAIQGEGIQYLKKAMQSTLSTEEDSRTAFSLGLLLAETRDLSGAIDLIKSVIADSNGNETDTTTGPIESEQPSYENERRLCSLWHLLALLLSSKSDFAAAERLCDAAFDQFGDYADLFGQVESQDQARSNGEVIEKDMAYKDSPQTPRGVVDRMEVSEKEGIVQIKITQLALLEVMEGPTAAIEVSHELLGLFRRLFGDPTQPNLLTQSQGLEPMPKTSSSTVKSFGGSILGRPKTSRRKLERHPTTTDKAKTASLASRPSTAEAQVISPPLIKVIGEDGERSEGTPSHRHSHLPFRRSPHAEETPQQADSSRPKSYPAWKQGSDNQDTQKVGMLANPSPEKGTSVLPQTSSGEEVQDRSKTVGRPDQLLPSIPHNMPPTMVPPPAGHSDQPPRQDTRLPSAVPGGPQQMPEPRFAVLQACRQKTSLLVKVWLFIAGLYTRAALLEDAKGAIDEAQKLVEGLEMQVSQESSSSKAFAERGWGLGQSVDELWANVYAERGAVAEAQAAPHEALTYYDQSLAHFTDHPAAIVGLSGVLLDIYSQKIPAEPPEGTFSSTANTLRPASARKSADGQDGGDESPHPTQDGDSPEVLNRVAARDRAYHLLSTLTKLGTGWDDSEAWYMLARAYEESGQIDKAKEVLWWCVELEDGRPLRHWRCVGTGSFVL</sequence>
<protein>
    <recommendedName>
        <fullName evidence="6">Filamentation protein-like protein</fullName>
    </recommendedName>
</protein>
<evidence type="ECO:0000313" key="4">
    <source>
        <dbReference type="EMBL" id="KAF2238589.1"/>
    </source>
</evidence>